<sequence length="96" mass="10879">MIFSFYASLLGGSYGIQAPEENHSNSIKLYRDFAHWFTGIAHQEQPSQACFLKLGYYLLHHRAAEGGYLAKVSQYFSVATGYYLPNRGHFGSDEHL</sequence>
<dbReference type="AlphaFoldDB" id="X1EK88"/>
<organism evidence="1">
    <name type="scientific">marine sediment metagenome</name>
    <dbReference type="NCBI Taxonomy" id="412755"/>
    <lineage>
        <taxon>unclassified sequences</taxon>
        <taxon>metagenomes</taxon>
        <taxon>ecological metagenomes</taxon>
    </lineage>
</organism>
<dbReference type="EMBL" id="BARU01013172">
    <property type="protein sequence ID" value="GAH33756.1"/>
    <property type="molecule type" value="Genomic_DNA"/>
</dbReference>
<protein>
    <submittedName>
        <fullName evidence="1">Uncharacterized protein</fullName>
    </submittedName>
</protein>
<gene>
    <name evidence="1" type="ORF">S03H2_23936</name>
</gene>
<comment type="caution">
    <text evidence="1">The sequence shown here is derived from an EMBL/GenBank/DDBJ whole genome shotgun (WGS) entry which is preliminary data.</text>
</comment>
<evidence type="ECO:0000313" key="1">
    <source>
        <dbReference type="EMBL" id="GAH33756.1"/>
    </source>
</evidence>
<accession>X1EK88</accession>
<proteinExistence type="predicted"/>
<name>X1EK88_9ZZZZ</name>
<reference evidence="1" key="1">
    <citation type="journal article" date="2014" name="Front. Microbiol.">
        <title>High frequency of phylogenetically diverse reductive dehalogenase-homologous genes in deep subseafloor sedimentary metagenomes.</title>
        <authorList>
            <person name="Kawai M."/>
            <person name="Futagami T."/>
            <person name="Toyoda A."/>
            <person name="Takaki Y."/>
            <person name="Nishi S."/>
            <person name="Hori S."/>
            <person name="Arai W."/>
            <person name="Tsubouchi T."/>
            <person name="Morono Y."/>
            <person name="Uchiyama I."/>
            <person name="Ito T."/>
            <person name="Fujiyama A."/>
            <person name="Inagaki F."/>
            <person name="Takami H."/>
        </authorList>
    </citation>
    <scope>NUCLEOTIDE SEQUENCE</scope>
    <source>
        <strain evidence="1">Expedition CK06-06</strain>
    </source>
</reference>